<accession>A0A0B5BA21</accession>
<keyword evidence="6 9" id="KW-1133">Transmembrane helix</keyword>
<evidence type="ECO:0000256" key="4">
    <source>
        <dbReference type="ARBA" id="ARBA00022692"/>
    </source>
</evidence>
<evidence type="ECO:0000256" key="9">
    <source>
        <dbReference type="HAMAP-Rule" id="MF_00275"/>
    </source>
</evidence>
<feature type="transmembrane region" description="Helical" evidence="9">
    <location>
        <begin position="6"/>
        <end position="28"/>
    </location>
</feature>
<dbReference type="GO" id="GO:0016787">
    <property type="term" value="F:hydrolase activity"/>
    <property type="evidence" value="ECO:0007669"/>
    <property type="project" value="UniProtKB-KW"/>
</dbReference>
<keyword evidence="5 9" id="KW-0630">Potassium</keyword>
<feature type="transmembrane region" description="Helical" evidence="9">
    <location>
        <begin position="446"/>
        <end position="468"/>
    </location>
</feature>
<dbReference type="HOGENOM" id="CLU_018614_3_0_7"/>
<evidence type="ECO:0000256" key="1">
    <source>
        <dbReference type="ARBA" id="ARBA00022448"/>
    </source>
</evidence>
<dbReference type="PANTHER" id="PTHR30607">
    <property type="entry name" value="POTASSIUM-TRANSPORTING ATPASE A CHAIN"/>
    <property type="match status" value="1"/>
</dbReference>
<evidence type="ECO:0000256" key="7">
    <source>
        <dbReference type="ARBA" id="ARBA00023065"/>
    </source>
</evidence>
<gene>
    <name evidence="9" type="primary">kdpA</name>
    <name evidence="10" type="ORF">GPICK_09565</name>
</gene>
<dbReference type="GO" id="GO:0030955">
    <property type="term" value="F:potassium ion binding"/>
    <property type="evidence" value="ECO:0007669"/>
    <property type="project" value="UniProtKB-UniRule"/>
</dbReference>
<dbReference type="STRING" id="345632.GPICK_09565"/>
<dbReference type="Proteomes" id="UP000057609">
    <property type="component" value="Chromosome"/>
</dbReference>
<dbReference type="PANTHER" id="PTHR30607:SF2">
    <property type="entry name" value="POTASSIUM-TRANSPORTING ATPASE POTASSIUM-BINDING SUBUNIT"/>
    <property type="match status" value="1"/>
</dbReference>
<comment type="subcellular location">
    <subcellularLocation>
        <location evidence="9">Cell membrane</location>
        <topology evidence="9">Multi-pass membrane protein</topology>
    </subcellularLocation>
</comment>
<keyword evidence="1 9" id="KW-0813">Transport</keyword>
<feature type="transmembrane region" description="Helical" evidence="9">
    <location>
        <begin position="314"/>
        <end position="332"/>
    </location>
</feature>
<feature type="transmembrane region" description="Helical" evidence="9">
    <location>
        <begin position="283"/>
        <end position="302"/>
    </location>
</feature>
<evidence type="ECO:0000256" key="2">
    <source>
        <dbReference type="ARBA" id="ARBA00022475"/>
    </source>
</evidence>
<feature type="transmembrane region" description="Helical" evidence="9">
    <location>
        <begin position="179"/>
        <end position="199"/>
    </location>
</feature>
<keyword evidence="10" id="KW-0378">Hydrolase</keyword>
<feature type="transmembrane region" description="Helical" evidence="9">
    <location>
        <begin position="66"/>
        <end position="91"/>
    </location>
</feature>
<evidence type="ECO:0000256" key="3">
    <source>
        <dbReference type="ARBA" id="ARBA00022538"/>
    </source>
</evidence>
<dbReference type="RefSeq" id="WP_039742612.1">
    <property type="nucleotide sequence ID" value="NZ_CP009788.1"/>
</dbReference>
<dbReference type="EMBL" id="CP009788">
    <property type="protein sequence ID" value="AJE03568.1"/>
    <property type="molecule type" value="Genomic_DNA"/>
</dbReference>
<evidence type="ECO:0000256" key="6">
    <source>
        <dbReference type="ARBA" id="ARBA00022989"/>
    </source>
</evidence>
<dbReference type="OrthoDB" id="9763796at2"/>
<dbReference type="InterPro" id="IPR004623">
    <property type="entry name" value="KdpA"/>
</dbReference>
<evidence type="ECO:0000313" key="11">
    <source>
        <dbReference type="Proteomes" id="UP000057609"/>
    </source>
</evidence>
<sequence>MSAYEWLETILFLVVLLGMVKPVGTFMARVFQGERTFLTPLLDPCEKLIYRICGVNRDEEMEWKRYAVAMLLFNGIGLLALFMLLVCQRFLPFNPQKLPGFSWHLALNTAVSFVSHTNWQAYGGESAASYLSQMAGLAVQNFLAAVTSICILVTLMRGFSRRRSPTIGNFWVDLTRSTLYLLLPLCLVASVALVSQGVIQNVAPYRTVPLAQPITYDKPRLDQGGTPLKDSRGNPVTDRVTVREVSIPMGPVASQEAIKNIGTNGGGFFNANGAHPFENPTPLTNFLECLMILLIPASLTHTFGRMVGNPRQGWMLLGVMLAILLLAFGVLYRAEMYGNPLVAKLGVHGINMEGKELRFGLGGSTLFTVATTGTSCGAVNTMHDSLTPIGGMVPLMLILLGEVVFGGVGAGLFTMLSFVIIAVFIAGLMIGRTPEYLGKKVEVREMWLSILTVLTAGIVTLVLTGVSLLLPAGTSAMANPGAHGLTEVLYAFASAANNNGSAFAGLNANTVYYNLTTAAAMLMGRFVPALAVLAMAGSLAEKKYVPPSQGTLPTDTLPFALWLALVILIVGALTFFPALSLGPIVEHLTMVGGK</sequence>
<comment type="similarity">
    <text evidence="9">Belongs to the KdpA family.</text>
</comment>
<keyword evidence="2 9" id="KW-1003">Cell membrane</keyword>
<dbReference type="GO" id="GO:0005886">
    <property type="term" value="C:plasma membrane"/>
    <property type="evidence" value="ECO:0007669"/>
    <property type="project" value="UniProtKB-SubCell"/>
</dbReference>
<dbReference type="KEGG" id="gpi:GPICK_09565"/>
<feature type="transmembrane region" description="Helical" evidence="9">
    <location>
        <begin position="518"/>
        <end position="539"/>
    </location>
</feature>
<name>A0A0B5BA21_9BACT</name>
<evidence type="ECO:0000313" key="10">
    <source>
        <dbReference type="EMBL" id="AJE03568.1"/>
    </source>
</evidence>
<organism evidence="10 11">
    <name type="scientific">Geobacter pickeringii</name>
    <dbReference type="NCBI Taxonomy" id="345632"/>
    <lineage>
        <taxon>Bacteria</taxon>
        <taxon>Pseudomonadati</taxon>
        <taxon>Thermodesulfobacteriota</taxon>
        <taxon>Desulfuromonadia</taxon>
        <taxon>Geobacterales</taxon>
        <taxon>Geobacteraceae</taxon>
        <taxon>Geobacter</taxon>
    </lineage>
</organism>
<dbReference type="NCBIfam" id="TIGR00680">
    <property type="entry name" value="kdpA"/>
    <property type="match status" value="1"/>
</dbReference>
<keyword evidence="3 9" id="KW-0633">Potassium transport</keyword>
<dbReference type="HAMAP" id="MF_00275">
    <property type="entry name" value="KdpA"/>
    <property type="match status" value="1"/>
</dbReference>
<dbReference type="AlphaFoldDB" id="A0A0B5BA21"/>
<feature type="transmembrane region" description="Helical" evidence="9">
    <location>
        <begin position="488"/>
        <end position="506"/>
    </location>
</feature>
<proteinExistence type="inferred from homology"/>
<comment type="function">
    <text evidence="9">Part of the high-affinity ATP-driven potassium transport (or Kdp) system, which catalyzes the hydrolysis of ATP coupled with the electrogenic transport of potassium into the cytoplasm. This subunit binds the extracellular potassium ions and delivers the ions to the membrane domain of KdpB through an intramembrane tunnel.</text>
</comment>
<comment type="subunit">
    <text evidence="9">The system is composed of three essential subunits: KdpA, KdpB and KdpC.</text>
</comment>
<keyword evidence="4 9" id="KW-0812">Transmembrane</keyword>
<evidence type="ECO:0000256" key="5">
    <source>
        <dbReference type="ARBA" id="ARBA00022958"/>
    </source>
</evidence>
<dbReference type="GO" id="GO:0008556">
    <property type="term" value="F:P-type potassium transmembrane transporter activity"/>
    <property type="evidence" value="ECO:0007669"/>
    <property type="project" value="InterPro"/>
</dbReference>
<keyword evidence="11" id="KW-1185">Reference proteome</keyword>
<feature type="transmembrane region" description="Helical" evidence="9">
    <location>
        <begin position="138"/>
        <end position="159"/>
    </location>
</feature>
<feature type="transmembrane region" description="Helical" evidence="9">
    <location>
        <begin position="559"/>
        <end position="585"/>
    </location>
</feature>
<feature type="transmembrane region" description="Helical" evidence="9">
    <location>
        <begin position="392"/>
        <end position="425"/>
    </location>
</feature>
<reference evidence="10 11" key="1">
    <citation type="journal article" date="2015" name="Genome Announc.">
        <title>Complete Genome of Geobacter pickeringii G13T, a Metal-Reducing Isolate from Sedimentary Kaolin Deposits.</title>
        <authorList>
            <person name="Badalamenti J.P."/>
            <person name="Bond D.R."/>
        </authorList>
    </citation>
    <scope>NUCLEOTIDE SEQUENCE [LARGE SCALE GENOMIC DNA]</scope>
    <source>
        <strain evidence="10 11">G13</strain>
    </source>
</reference>
<protein>
    <recommendedName>
        <fullName evidence="9">Potassium-transporting ATPase potassium-binding subunit</fullName>
    </recommendedName>
    <alternativeName>
        <fullName evidence="9">ATP phosphohydrolase [potassium-transporting] A chain</fullName>
    </alternativeName>
    <alternativeName>
        <fullName evidence="9">Potassium-binding and translocating subunit A</fullName>
    </alternativeName>
    <alternativeName>
        <fullName evidence="9">Potassium-translocating ATPase A chain</fullName>
    </alternativeName>
</protein>
<keyword evidence="8 9" id="KW-0472">Membrane</keyword>
<evidence type="ECO:0000256" key="8">
    <source>
        <dbReference type="ARBA" id="ARBA00023136"/>
    </source>
</evidence>
<dbReference type="Pfam" id="PF03814">
    <property type="entry name" value="KdpA"/>
    <property type="match status" value="1"/>
</dbReference>
<keyword evidence="7 9" id="KW-0406">Ion transport</keyword>
<dbReference type="PIRSF" id="PIRSF001294">
    <property type="entry name" value="K_ATPaseA"/>
    <property type="match status" value="1"/>
</dbReference>